<evidence type="ECO:0000256" key="5">
    <source>
        <dbReference type="SAM" id="MobiDB-lite"/>
    </source>
</evidence>
<dbReference type="InterPro" id="IPR050319">
    <property type="entry name" value="ABC_transp_ATP-bind"/>
</dbReference>
<dbReference type="GO" id="GO:0016887">
    <property type="term" value="F:ATP hydrolysis activity"/>
    <property type="evidence" value="ECO:0007669"/>
    <property type="project" value="InterPro"/>
</dbReference>
<dbReference type="GO" id="GO:0005524">
    <property type="term" value="F:ATP binding"/>
    <property type="evidence" value="ECO:0007669"/>
    <property type="project" value="UniProtKB-KW"/>
</dbReference>
<dbReference type="InterPro" id="IPR003439">
    <property type="entry name" value="ABC_transporter-like_ATP-bd"/>
</dbReference>
<dbReference type="InterPro" id="IPR013563">
    <property type="entry name" value="Oligopep_ABC_C"/>
</dbReference>
<dbReference type="EMBL" id="CACRYJ010000055">
    <property type="protein sequence ID" value="VZO39036.1"/>
    <property type="molecule type" value="Genomic_DNA"/>
</dbReference>
<keyword evidence="2" id="KW-0813">Transport</keyword>
<gene>
    <name evidence="7" type="primary">gsiA_10</name>
    <name evidence="7" type="ORF">HALOF300_03736</name>
</gene>
<dbReference type="SUPFAM" id="SSF52540">
    <property type="entry name" value="P-loop containing nucleoside triphosphate hydrolases"/>
    <property type="match status" value="1"/>
</dbReference>
<evidence type="ECO:0000259" key="6">
    <source>
        <dbReference type="PROSITE" id="PS50893"/>
    </source>
</evidence>
<dbReference type="GO" id="GO:0055085">
    <property type="term" value="P:transmembrane transport"/>
    <property type="evidence" value="ECO:0007669"/>
    <property type="project" value="UniProtKB-ARBA"/>
</dbReference>
<feature type="domain" description="ABC transporter" evidence="6">
    <location>
        <begin position="28"/>
        <end position="271"/>
    </location>
</feature>
<dbReference type="Proteomes" id="UP000419743">
    <property type="component" value="Unassembled WGS sequence"/>
</dbReference>
<organism evidence="7 8">
    <name type="scientific">Occultella aeris</name>
    <dbReference type="NCBI Taxonomy" id="2761496"/>
    <lineage>
        <taxon>Bacteria</taxon>
        <taxon>Bacillati</taxon>
        <taxon>Actinomycetota</taxon>
        <taxon>Actinomycetes</taxon>
        <taxon>Micrococcales</taxon>
        <taxon>Ruaniaceae</taxon>
        <taxon>Occultella</taxon>
    </lineage>
</organism>
<protein>
    <submittedName>
        <fullName evidence="7">Glutathione import ATP-binding protein GsiA</fullName>
        <ecNumber evidence="7">3.6.3.-</ecNumber>
    </submittedName>
</protein>
<dbReference type="AlphaFoldDB" id="A0A7M4DNK5"/>
<dbReference type="PANTHER" id="PTHR43776:SF7">
    <property type="entry name" value="D,D-DIPEPTIDE TRANSPORT ATP-BINDING PROTEIN DDPF-RELATED"/>
    <property type="match status" value="1"/>
</dbReference>
<dbReference type="SMART" id="SM00382">
    <property type="entry name" value="AAA"/>
    <property type="match status" value="1"/>
</dbReference>
<keyword evidence="7" id="KW-0378">Hydrolase</keyword>
<dbReference type="EC" id="3.6.3.-" evidence="7"/>
<dbReference type="RefSeq" id="WP_156742391.1">
    <property type="nucleotide sequence ID" value="NZ_CACRYJ010000055.1"/>
</dbReference>
<dbReference type="Gene3D" id="3.40.50.300">
    <property type="entry name" value="P-loop containing nucleotide triphosphate hydrolases"/>
    <property type="match status" value="1"/>
</dbReference>
<dbReference type="GO" id="GO:0015833">
    <property type="term" value="P:peptide transport"/>
    <property type="evidence" value="ECO:0007669"/>
    <property type="project" value="InterPro"/>
</dbReference>
<dbReference type="PANTHER" id="PTHR43776">
    <property type="entry name" value="TRANSPORT ATP-BINDING PROTEIN"/>
    <property type="match status" value="1"/>
</dbReference>
<feature type="region of interest" description="Disordered" evidence="5">
    <location>
        <begin position="1"/>
        <end position="20"/>
    </location>
</feature>
<evidence type="ECO:0000313" key="8">
    <source>
        <dbReference type="Proteomes" id="UP000419743"/>
    </source>
</evidence>
<evidence type="ECO:0000256" key="2">
    <source>
        <dbReference type="ARBA" id="ARBA00022448"/>
    </source>
</evidence>
<comment type="caution">
    <text evidence="7">The sequence shown here is derived from an EMBL/GenBank/DDBJ whole genome shotgun (WGS) entry which is preliminary data.</text>
</comment>
<dbReference type="CDD" id="cd03257">
    <property type="entry name" value="ABC_NikE_OppD_transporters"/>
    <property type="match status" value="1"/>
</dbReference>
<keyword evidence="3" id="KW-0547">Nucleotide-binding</keyword>
<dbReference type="Pfam" id="PF08352">
    <property type="entry name" value="oligo_HPY"/>
    <property type="match status" value="1"/>
</dbReference>
<reference evidence="7 8" key="1">
    <citation type="submission" date="2019-11" db="EMBL/GenBank/DDBJ databases">
        <authorList>
            <person name="Criscuolo A."/>
        </authorList>
    </citation>
    <scope>NUCLEOTIDE SEQUENCE [LARGE SCALE GENOMIC DNA]</scope>
    <source>
        <strain evidence="7">CIP111667</strain>
    </source>
</reference>
<evidence type="ECO:0000256" key="3">
    <source>
        <dbReference type="ARBA" id="ARBA00022741"/>
    </source>
</evidence>
<evidence type="ECO:0000313" key="7">
    <source>
        <dbReference type="EMBL" id="VZO39036.1"/>
    </source>
</evidence>
<keyword evidence="4 7" id="KW-0067">ATP-binding</keyword>
<dbReference type="InterPro" id="IPR027417">
    <property type="entry name" value="P-loop_NTPase"/>
</dbReference>
<dbReference type="PROSITE" id="PS00211">
    <property type="entry name" value="ABC_TRANSPORTER_1"/>
    <property type="match status" value="1"/>
</dbReference>
<dbReference type="InterPro" id="IPR017871">
    <property type="entry name" value="ABC_transporter-like_CS"/>
</dbReference>
<comment type="similarity">
    <text evidence="1">Belongs to the ABC transporter superfamily.</text>
</comment>
<evidence type="ECO:0000256" key="4">
    <source>
        <dbReference type="ARBA" id="ARBA00022840"/>
    </source>
</evidence>
<dbReference type="Pfam" id="PF00005">
    <property type="entry name" value="ABC_tran"/>
    <property type="match status" value="1"/>
</dbReference>
<keyword evidence="8" id="KW-1185">Reference proteome</keyword>
<sequence>MSESVVTESRPDTAAGSADRVRPGPVLLTAAGVRVRLGRREILHGVDLSVRSGEIVGLIGETGSGKTTFARAALGLVPTTDGSITVGREATQVTGLHGSRLRAFRRTGAVQYVFQDPLRSLDPDLTVGRSVAQGLVLRGGLGAAQIETGVSEALHAVGLEPDLTGRTPGQLSGGQRQRVAIARALAVSPQVLICDEPVSALDAAHRNHVLQLLNGLRRDRDLGLLLISHDLGSVAAVSDRVAVLYRGSIVEEGPTAQVLAHPEHPYTRMLLASAASLHAGDAGAAQRQALRREVLAGI</sequence>
<evidence type="ECO:0000256" key="1">
    <source>
        <dbReference type="ARBA" id="ARBA00005417"/>
    </source>
</evidence>
<name>A0A7M4DNK5_9MICO</name>
<proteinExistence type="inferred from homology"/>
<dbReference type="PROSITE" id="PS50893">
    <property type="entry name" value="ABC_TRANSPORTER_2"/>
    <property type="match status" value="1"/>
</dbReference>
<accession>A0A7M4DNK5</accession>
<dbReference type="InterPro" id="IPR003593">
    <property type="entry name" value="AAA+_ATPase"/>
</dbReference>